<dbReference type="Pfam" id="PF13602">
    <property type="entry name" value="ADH_zinc_N_2"/>
    <property type="match status" value="1"/>
</dbReference>
<dbReference type="AlphaFoldDB" id="A0A8J3WMD5"/>
<dbReference type="Gene3D" id="3.90.180.10">
    <property type="entry name" value="Medium-chain alcohol dehydrogenases, catalytic domain"/>
    <property type="match status" value="1"/>
</dbReference>
<evidence type="ECO:0000313" key="2">
    <source>
        <dbReference type="Proteomes" id="UP000619788"/>
    </source>
</evidence>
<evidence type="ECO:0008006" key="3">
    <source>
        <dbReference type="Google" id="ProtNLM"/>
    </source>
</evidence>
<protein>
    <recommendedName>
        <fullName evidence="3">Zinc-binding dehydrogenase</fullName>
    </recommendedName>
</protein>
<evidence type="ECO:0000313" key="1">
    <source>
        <dbReference type="EMBL" id="GIH96334.1"/>
    </source>
</evidence>
<keyword evidence="2" id="KW-1185">Reference proteome</keyword>
<dbReference type="RefSeq" id="WP_204068381.1">
    <property type="nucleotide sequence ID" value="NZ_BOOJ01000064.1"/>
</dbReference>
<sequence length="105" mass="11766">MTVVNRRILVSRYDGPSALRLVQEPLPHPRARPGPRQGDRHRIVVLRDRFPGAFRKDLTTLFDLLAKGETRPAVADRLPLEQAALAHERLASARVTGKQVLVCGR</sequence>
<gene>
    <name evidence="1" type="ORF">Psi01_69640</name>
</gene>
<dbReference type="EMBL" id="BOOJ01000064">
    <property type="protein sequence ID" value="GIH96334.1"/>
    <property type="molecule type" value="Genomic_DNA"/>
</dbReference>
<accession>A0A8J3WMD5</accession>
<dbReference type="Proteomes" id="UP000619788">
    <property type="component" value="Unassembled WGS sequence"/>
</dbReference>
<reference evidence="1 2" key="1">
    <citation type="submission" date="2021-01" db="EMBL/GenBank/DDBJ databases">
        <title>Whole genome shotgun sequence of Planobispora siamensis NBRC 107568.</title>
        <authorList>
            <person name="Komaki H."/>
            <person name="Tamura T."/>
        </authorList>
    </citation>
    <scope>NUCLEOTIDE SEQUENCE [LARGE SCALE GENOMIC DNA]</scope>
    <source>
        <strain evidence="1 2">NBRC 107568</strain>
    </source>
</reference>
<proteinExistence type="predicted"/>
<comment type="caution">
    <text evidence="1">The sequence shown here is derived from an EMBL/GenBank/DDBJ whole genome shotgun (WGS) entry which is preliminary data.</text>
</comment>
<organism evidence="1 2">
    <name type="scientific">Planobispora siamensis</name>
    <dbReference type="NCBI Taxonomy" id="936338"/>
    <lineage>
        <taxon>Bacteria</taxon>
        <taxon>Bacillati</taxon>
        <taxon>Actinomycetota</taxon>
        <taxon>Actinomycetes</taxon>
        <taxon>Streptosporangiales</taxon>
        <taxon>Streptosporangiaceae</taxon>
        <taxon>Planobispora</taxon>
    </lineage>
</organism>
<name>A0A8J3WMD5_9ACTN</name>